<organism evidence="3 4">
    <name type="scientific">Dendrobium nobile</name>
    <name type="common">Orchid</name>
    <dbReference type="NCBI Taxonomy" id="94219"/>
    <lineage>
        <taxon>Eukaryota</taxon>
        <taxon>Viridiplantae</taxon>
        <taxon>Streptophyta</taxon>
        <taxon>Embryophyta</taxon>
        <taxon>Tracheophyta</taxon>
        <taxon>Spermatophyta</taxon>
        <taxon>Magnoliopsida</taxon>
        <taxon>Liliopsida</taxon>
        <taxon>Asparagales</taxon>
        <taxon>Orchidaceae</taxon>
        <taxon>Epidendroideae</taxon>
        <taxon>Malaxideae</taxon>
        <taxon>Dendrobiinae</taxon>
        <taxon>Dendrobium</taxon>
    </lineage>
</organism>
<feature type="compositionally biased region" description="Acidic residues" evidence="2">
    <location>
        <begin position="382"/>
        <end position="391"/>
    </location>
</feature>
<accession>A0A8T3A845</accession>
<name>A0A8T3A845_DENNO</name>
<gene>
    <name evidence="3" type="ORF">KFK09_026430</name>
</gene>
<dbReference type="Proteomes" id="UP000829196">
    <property type="component" value="Unassembled WGS sequence"/>
</dbReference>
<comment type="caution">
    <text evidence="3">The sequence shown here is derived from an EMBL/GenBank/DDBJ whole genome shotgun (WGS) entry which is preliminary data.</text>
</comment>
<sequence>MASKLVFSFDRDLTSEVINLGNNILFGMGFSTLELSMDGHKVIGWHASKEVLPIEELINRNGVKHGKAAMSNSLVTANALSLAMLKLSSYLDNWGTNLPRESHNTWCPPLLDWIKINVDASLLNSNRAGIWGIFRDYKDLNNQPVWKAIEAVMKLTREVLVTQSEENIEDPYSENNQFQNNMNNSVKDNKILEASSLPPKPLPKQSTKTKVFHLDSLIRHEEEMNKMREERERMEREEAERRIFITQPIMNEKRKCLTDVHEFVLHVDHRAMERSEFGKKISYEEDLTRRSGSLSTLEESEQLKEDYIWVSTCKSEKDIWDRLCITYEGTNEEPGHIKTECPKLKATPSKEKVEEEPIVKKSKMKFQRALWADSASDSSETEKEEEVTSLF</sequence>
<feature type="region of interest" description="Disordered" evidence="2">
    <location>
        <begin position="372"/>
        <end position="391"/>
    </location>
</feature>
<evidence type="ECO:0000256" key="1">
    <source>
        <dbReference type="SAM" id="Coils"/>
    </source>
</evidence>
<keyword evidence="1" id="KW-0175">Coiled coil</keyword>
<keyword evidence="4" id="KW-1185">Reference proteome</keyword>
<feature type="coiled-coil region" evidence="1">
    <location>
        <begin position="217"/>
        <end position="247"/>
    </location>
</feature>
<proteinExistence type="predicted"/>
<dbReference type="AlphaFoldDB" id="A0A8T3A845"/>
<evidence type="ECO:0000256" key="2">
    <source>
        <dbReference type="SAM" id="MobiDB-lite"/>
    </source>
</evidence>
<evidence type="ECO:0000313" key="4">
    <source>
        <dbReference type="Proteomes" id="UP000829196"/>
    </source>
</evidence>
<reference evidence="3" key="1">
    <citation type="journal article" date="2022" name="Front. Genet.">
        <title>Chromosome-Scale Assembly of the Dendrobium nobile Genome Provides Insights Into the Molecular Mechanism of the Biosynthesis of the Medicinal Active Ingredient of Dendrobium.</title>
        <authorList>
            <person name="Xu Q."/>
            <person name="Niu S.-C."/>
            <person name="Li K.-L."/>
            <person name="Zheng P.-J."/>
            <person name="Zhang X.-J."/>
            <person name="Jia Y."/>
            <person name="Liu Y."/>
            <person name="Niu Y.-X."/>
            <person name="Yu L.-H."/>
            <person name="Chen D.-F."/>
            <person name="Zhang G.-Q."/>
        </authorList>
    </citation>
    <scope>NUCLEOTIDE SEQUENCE</scope>
    <source>
        <tissue evidence="3">Leaf</tissue>
    </source>
</reference>
<evidence type="ECO:0000313" key="3">
    <source>
        <dbReference type="EMBL" id="KAI0492164.1"/>
    </source>
</evidence>
<protein>
    <submittedName>
        <fullName evidence="3">Uncharacterized protein</fullName>
    </submittedName>
</protein>
<dbReference type="EMBL" id="JAGYWB010000018">
    <property type="protein sequence ID" value="KAI0492164.1"/>
    <property type="molecule type" value="Genomic_DNA"/>
</dbReference>